<evidence type="ECO:0000313" key="2">
    <source>
        <dbReference type="EMBL" id="MBS8261962.1"/>
    </source>
</evidence>
<organism evidence="2 3">
    <name type="scientific">Roseibium polysiphoniae</name>
    <dbReference type="NCBI Taxonomy" id="2571221"/>
    <lineage>
        <taxon>Bacteria</taxon>
        <taxon>Pseudomonadati</taxon>
        <taxon>Pseudomonadota</taxon>
        <taxon>Alphaproteobacteria</taxon>
        <taxon>Hyphomicrobiales</taxon>
        <taxon>Stappiaceae</taxon>
        <taxon>Roseibium</taxon>
    </lineage>
</organism>
<dbReference type="AlphaFoldDB" id="A0A944CG52"/>
<dbReference type="Proteomes" id="UP000705379">
    <property type="component" value="Unassembled WGS sequence"/>
</dbReference>
<dbReference type="RefSeq" id="WP_213217274.1">
    <property type="nucleotide sequence ID" value="NZ_QTKU01000004.1"/>
</dbReference>
<gene>
    <name evidence="2" type="ORF">DYI23_17165</name>
</gene>
<evidence type="ECO:0000313" key="3">
    <source>
        <dbReference type="Proteomes" id="UP000705379"/>
    </source>
</evidence>
<reference evidence="2" key="2">
    <citation type="journal article" date="2021" name="Microorganisms">
        <title>Bacterial Dimethylsulfoniopropionate Biosynthesis in the East China Sea.</title>
        <authorList>
            <person name="Liu J."/>
            <person name="Zhang Y."/>
            <person name="Liu J."/>
            <person name="Zhong H."/>
            <person name="Williams B.T."/>
            <person name="Zheng Y."/>
            <person name="Curson A.R.J."/>
            <person name="Sun C."/>
            <person name="Sun H."/>
            <person name="Song D."/>
            <person name="Wagner Mackenzie B."/>
            <person name="Bermejo Martinez A."/>
            <person name="Todd J.D."/>
            <person name="Zhang X.H."/>
        </authorList>
    </citation>
    <scope>NUCLEOTIDE SEQUENCE</scope>
    <source>
        <strain evidence="2">AESS21</strain>
    </source>
</reference>
<accession>A0A944CG52</accession>
<dbReference type="SUPFAM" id="SSF54427">
    <property type="entry name" value="NTF2-like"/>
    <property type="match status" value="1"/>
</dbReference>
<feature type="domain" description="YchJ-like middle NTF2-like" evidence="1">
    <location>
        <begin position="30"/>
        <end position="128"/>
    </location>
</feature>
<proteinExistence type="predicted"/>
<dbReference type="Pfam" id="PF17775">
    <property type="entry name" value="YchJ_M-like"/>
    <property type="match status" value="1"/>
</dbReference>
<dbReference type="InterPro" id="IPR004027">
    <property type="entry name" value="SEC_C_motif"/>
</dbReference>
<name>A0A944CG52_9HYPH</name>
<reference evidence="2" key="1">
    <citation type="submission" date="2018-08" db="EMBL/GenBank/DDBJ databases">
        <authorList>
            <person name="Jin W."/>
            <person name="Wang H."/>
            <person name="Yang Y."/>
            <person name="Li M."/>
            <person name="Liu J."/>
        </authorList>
    </citation>
    <scope>NUCLEOTIDE SEQUENCE</scope>
    <source>
        <strain evidence="2">AESS21</strain>
    </source>
</reference>
<dbReference type="Pfam" id="PF02810">
    <property type="entry name" value="SEC-C"/>
    <property type="match status" value="1"/>
</dbReference>
<dbReference type="Gene3D" id="3.10.450.50">
    <property type="match status" value="1"/>
</dbReference>
<protein>
    <submittedName>
        <fullName evidence="2">Zinc chelation protein SecC</fullName>
    </submittedName>
</protein>
<dbReference type="InterPro" id="IPR048469">
    <property type="entry name" value="YchJ-like_M"/>
</dbReference>
<comment type="caution">
    <text evidence="2">The sequence shown here is derived from an EMBL/GenBank/DDBJ whole genome shotgun (WGS) entry which is preliminary data.</text>
</comment>
<sequence>MTSNACPCGSGKPFELCCEAFLTGRTKPETAEELMRSRYSAYVRENIAYLKETLWPKFQSSFDFAATAKWASESHWTGLKVLGGTKGAARDREGTVLFEASYLAGGKLVTHRENSLFRKKSGRWYYVEAVSTP</sequence>
<dbReference type="InterPro" id="IPR032710">
    <property type="entry name" value="NTF2-like_dom_sf"/>
</dbReference>
<evidence type="ECO:0000259" key="1">
    <source>
        <dbReference type="Pfam" id="PF17775"/>
    </source>
</evidence>
<dbReference type="EMBL" id="QTKU01000004">
    <property type="protein sequence ID" value="MBS8261962.1"/>
    <property type="molecule type" value="Genomic_DNA"/>
</dbReference>